<proteinExistence type="inferred from homology"/>
<comment type="subunit">
    <text evidence="7">Tetramer of two alpha and two beta chains.</text>
</comment>
<dbReference type="InterPro" id="IPR040501">
    <property type="entry name" value="TFA2_Winged_2"/>
</dbReference>
<gene>
    <name evidence="10" type="primary">TFA2</name>
    <name evidence="10" type="ORF">ATY40_BA7503804</name>
</gene>
<dbReference type="EMBL" id="CP014586">
    <property type="protein sequence ID" value="ANZ77214.1"/>
    <property type="molecule type" value="Genomic_DNA"/>
</dbReference>
<dbReference type="PANTHER" id="PTHR12716">
    <property type="entry name" value="TRANSCRIPTION INITIATION FACTOR IIE, BETA SUBUNIT"/>
    <property type="match status" value="1"/>
</dbReference>
<comment type="function">
    <text evidence="6 7">Recruits TFIIH to the initiation complex and stimulates the RNA polymerase II C-terminal domain kinase and DNA-dependent ATPase activities of TFIIH. Both TFIIH and TFIIE are required for promoter clearance by RNA polymerase.</text>
</comment>
<dbReference type="Pfam" id="PF02186">
    <property type="entry name" value="TFIIE_beta"/>
    <property type="match status" value="1"/>
</dbReference>
<dbReference type="GO" id="GO:0005673">
    <property type="term" value="C:transcription factor TFIIE complex"/>
    <property type="evidence" value="ECO:0007669"/>
    <property type="project" value="UniProtKB-UniRule"/>
</dbReference>
<keyword evidence="4 7" id="KW-0804">Transcription</keyword>
<evidence type="ECO:0000256" key="4">
    <source>
        <dbReference type="ARBA" id="ARBA00023163"/>
    </source>
</evidence>
<dbReference type="AlphaFoldDB" id="A0A1B2JGL7"/>
<feature type="region of interest" description="Disordered" evidence="8">
    <location>
        <begin position="37"/>
        <end position="57"/>
    </location>
</feature>
<dbReference type="OrthoDB" id="5323195at2759"/>
<dbReference type="InterPro" id="IPR016656">
    <property type="entry name" value="TFIIE-bsu"/>
</dbReference>
<organism evidence="10 11">
    <name type="scientific">Komagataella pastoris</name>
    <name type="common">Yeast</name>
    <name type="synonym">Pichia pastoris</name>
    <dbReference type="NCBI Taxonomy" id="4922"/>
    <lineage>
        <taxon>Eukaryota</taxon>
        <taxon>Fungi</taxon>
        <taxon>Dikarya</taxon>
        <taxon>Ascomycota</taxon>
        <taxon>Saccharomycotina</taxon>
        <taxon>Pichiomycetes</taxon>
        <taxon>Pichiales</taxon>
        <taxon>Pichiaceae</taxon>
        <taxon>Komagataella</taxon>
    </lineage>
</organism>
<dbReference type="InterPro" id="IPR003166">
    <property type="entry name" value="TFIIE_bsu_DNA-bd"/>
</dbReference>
<evidence type="ECO:0000256" key="5">
    <source>
        <dbReference type="ARBA" id="ARBA00023242"/>
    </source>
</evidence>
<evidence type="ECO:0000256" key="1">
    <source>
        <dbReference type="ARBA" id="ARBA00004123"/>
    </source>
</evidence>
<dbReference type="PROSITE" id="PS51351">
    <property type="entry name" value="TFIIE_BETA_C"/>
    <property type="match status" value="1"/>
</dbReference>
<name>A0A1B2JGL7_PICPA</name>
<dbReference type="PIRSF" id="PIRSF016398">
    <property type="entry name" value="TFIIE-beta"/>
    <property type="match status" value="1"/>
</dbReference>
<evidence type="ECO:0000256" key="3">
    <source>
        <dbReference type="ARBA" id="ARBA00023125"/>
    </source>
</evidence>
<reference evidence="10 11" key="1">
    <citation type="submission" date="2016-02" db="EMBL/GenBank/DDBJ databases">
        <title>Comparative genomic and transcriptomic foundation for Pichia pastoris.</title>
        <authorList>
            <person name="Love K.R."/>
            <person name="Shah K.A."/>
            <person name="Whittaker C.A."/>
            <person name="Wu J."/>
            <person name="Bartlett M.C."/>
            <person name="Ma D."/>
            <person name="Leeson R.L."/>
            <person name="Priest M."/>
            <person name="Young S.K."/>
            <person name="Love J.C."/>
        </authorList>
    </citation>
    <scope>NUCLEOTIDE SEQUENCE [LARGE SCALE GENOMIC DNA]</scope>
    <source>
        <strain evidence="10 11">ATCC 28485</strain>
    </source>
</reference>
<dbReference type="InterPro" id="IPR054600">
    <property type="entry name" value="TFA2_E-tether"/>
</dbReference>
<protein>
    <recommendedName>
        <fullName evidence="7">Transcription initiation factor IIE subunit beta</fullName>
    </recommendedName>
</protein>
<evidence type="ECO:0000313" key="11">
    <source>
        <dbReference type="Proteomes" id="UP000094565"/>
    </source>
</evidence>
<keyword evidence="2 7" id="KW-0805">Transcription regulation</keyword>
<dbReference type="Pfam" id="PF22254">
    <property type="entry name" value="TFA2_E-tether"/>
    <property type="match status" value="1"/>
</dbReference>
<dbReference type="GO" id="GO:0001097">
    <property type="term" value="F:TFIIH-class transcription factor complex binding"/>
    <property type="evidence" value="ECO:0007669"/>
    <property type="project" value="TreeGrafter"/>
</dbReference>
<dbReference type="SMR" id="A0A1B2JGL7"/>
<comment type="subcellular location">
    <subcellularLocation>
        <location evidence="1 7">Nucleus</location>
    </subcellularLocation>
</comment>
<evidence type="ECO:0000259" key="9">
    <source>
        <dbReference type="PROSITE" id="PS51351"/>
    </source>
</evidence>
<keyword evidence="5 7" id="KW-0539">Nucleus</keyword>
<evidence type="ECO:0000313" key="10">
    <source>
        <dbReference type="EMBL" id="ANZ77214.1"/>
    </source>
</evidence>
<comment type="similarity">
    <text evidence="7">Belongs to the TFIIE beta subunit family.</text>
</comment>
<feature type="domain" description="TFIIE beta" evidence="9">
    <location>
        <begin position="64"/>
        <end position="139"/>
    </location>
</feature>
<feature type="compositionally biased region" description="Basic and acidic residues" evidence="8">
    <location>
        <begin position="47"/>
        <end position="57"/>
    </location>
</feature>
<dbReference type="Pfam" id="PF18121">
    <property type="entry name" value="TFA2_Winged_2"/>
    <property type="match status" value="1"/>
</dbReference>
<keyword evidence="11" id="KW-1185">Reference proteome</keyword>
<dbReference type="Proteomes" id="UP000094565">
    <property type="component" value="Chromosome 3"/>
</dbReference>
<feature type="region of interest" description="Disordered" evidence="8">
    <location>
        <begin position="237"/>
        <end position="265"/>
    </location>
</feature>
<keyword evidence="3 7" id="KW-0238">DNA-binding</keyword>
<accession>A0A1B2JGL7</accession>
<dbReference type="GO" id="GO:0006367">
    <property type="term" value="P:transcription initiation at RNA polymerase II promoter"/>
    <property type="evidence" value="ECO:0007669"/>
    <property type="project" value="UniProtKB-UniRule"/>
</dbReference>
<evidence type="ECO:0000256" key="7">
    <source>
        <dbReference type="PIRNR" id="PIRNR016398"/>
    </source>
</evidence>
<evidence type="ECO:0000256" key="8">
    <source>
        <dbReference type="SAM" id="MobiDB-lite"/>
    </source>
</evidence>
<evidence type="ECO:0000256" key="2">
    <source>
        <dbReference type="ARBA" id="ARBA00023015"/>
    </source>
</evidence>
<dbReference type="PANTHER" id="PTHR12716:SF8">
    <property type="entry name" value="TRANSCRIPTION INITIATION FACTOR IIE SUBUNIT BETA"/>
    <property type="match status" value="1"/>
</dbReference>
<sequence>MDDRLSAQLNAFKNRIRNTANIPAPKRIVQLDPEPKVSPLRQHQQTIKKEQQRSEIEEELQHESTRSLANISGSHLSTQLHLAVEYIKKQDKEVSINELQRHMSMDISKTLLPLLKNIDRIRYDPDRHTLEYMSLHNIRSAEDLLNYLRIQATFKGILVKELKDGWSGCLAAIAELEEEQKIIVLRTKKENVPRLVWANKGGKLGQIDDDFIEMWSKVKLPDAGNLQEELINNGLKPTSVDPSSIKRKVMHSQENKQKKPRRGKITNTHMKGILKDYSGRV</sequence>
<dbReference type="GO" id="GO:0003677">
    <property type="term" value="F:DNA binding"/>
    <property type="evidence" value="ECO:0007669"/>
    <property type="project" value="UniProtKB-UniRule"/>
</dbReference>
<evidence type="ECO:0000256" key="6">
    <source>
        <dbReference type="ARBA" id="ARBA00025581"/>
    </source>
</evidence>